<dbReference type="EMBL" id="MHLP01000021">
    <property type="protein sequence ID" value="OGZ12541.1"/>
    <property type="molecule type" value="Genomic_DNA"/>
</dbReference>
<evidence type="ECO:0000259" key="1">
    <source>
        <dbReference type="Pfam" id="PF00535"/>
    </source>
</evidence>
<name>A0A1G2DHU6_9BACT</name>
<dbReference type="Gene3D" id="3.90.550.10">
    <property type="entry name" value="Spore Coat Polysaccharide Biosynthesis Protein SpsA, Chain A"/>
    <property type="match status" value="1"/>
</dbReference>
<comment type="caution">
    <text evidence="2">The sequence shown here is derived from an EMBL/GenBank/DDBJ whole genome shotgun (WGS) entry which is preliminary data.</text>
</comment>
<sequence length="233" mass="26311">MLQKVAQPLFSVILPFYAQGDHVSEVIDDFRGKLDLLGDPYELIVVVNGVGSLSGEFDEKVLNQSPRIVEHSIKKAGWGRAVNWGIAHANGDYICYTNSARTNGAELVRLLRYAKVSHDAIVKATRIERGDWVRKWTSIFYNIVNRIVLKTPIWDVNATPKIIPRNILRTIPLHSLGDSIDAELMFKAFKRNVPIIEIPTRQTGRKSGKSTTNFKSAVMMFYGLLKIKMEDRA</sequence>
<dbReference type="STRING" id="1798665.A2942_00310"/>
<dbReference type="PANTHER" id="PTHR48090:SF7">
    <property type="entry name" value="RFBJ PROTEIN"/>
    <property type="match status" value="1"/>
</dbReference>
<feature type="domain" description="Glycosyltransferase 2-like" evidence="1">
    <location>
        <begin position="11"/>
        <end position="167"/>
    </location>
</feature>
<dbReference type="Pfam" id="PF00535">
    <property type="entry name" value="Glycos_transf_2"/>
    <property type="match status" value="1"/>
</dbReference>
<evidence type="ECO:0000313" key="2">
    <source>
        <dbReference type="EMBL" id="OGZ12541.1"/>
    </source>
</evidence>
<proteinExistence type="predicted"/>
<accession>A0A1G2DHU6</accession>
<gene>
    <name evidence="2" type="ORF">A2942_00310</name>
</gene>
<dbReference type="InterPro" id="IPR050256">
    <property type="entry name" value="Glycosyltransferase_2"/>
</dbReference>
<dbReference type="InterPro" id="IPR001173">
    <property type="entry name" value="Glyco_trans_2-like"/>
</dbReference>
<dbReference type="PANTHER" id="PTHR48090">
    <property type="entry name" value="UNDECAPRENYL-PHOSPHATE 4-DEOXY-4-FORMAMIDO-L-ARABINOSE TRANSFERASE-RELATED"/>
    <property type="match status" value="1"/>
</dbReference>
<dbReference type="InterPro" id="IPR029044">
    <property type="entry name" value="Nucleotide-diphossugar_trans"/>
</dbReference>
<organism evidence="2 3">
    <name type="scientific">Candidatus Lloydbacteria bacterium RIFCSPLOWO2_01_FULL_50_20</name>
    <dbReference type="NCBI Taxonomy" id="1798665"/>
    <lineage>
        <taxon>Bacteria</taxon>
        <taxon>Candidatus Lloydiibacteriota</taxon>
    </lineage>
</organism>
<evidence type="ECO:0000313" key="3">
    <source>
        <dbReference type="Proteomes" id="UP000178534"/>
    </source>
</evidence>
<dbReference type="Proteomes" id="UP000178534">
    <property type="component" value="Unassembled WGS sequence"/>
</dbReference>
<dbReference type="AlphaFoldDB" id="A0A1G2DHU6"/>
<reference evidence="2 3" key="1">
    <citation type="journal article" date="2016" name="Nat. Commun.">
        <title>Thousands of microbial genomes shed light on interconnected biogeochemical processes in an aquifer system.</title>
        <authorList>
            <person name="Anantharaman K."/>
            <person name="Brown C.T."/>
            <person name="Hug L.A."/>
            <person name="Sharon I."/>
            <person name="Castelle C.J."/>
            <person name="Probst A.J."/>
            <person name="Thomas B.C."/>
            <person name="Singh A."/>
            <person name="Wilkins M.J."/>
            <person name="Karaoz U."/>
            <person name="Brodie E.L."/>
            <person name="Williams K.H."/>
            <person name="Hubbard S.S."/>
            <person name="Banfield J.F."/>
        </authorList>
    </citation>
    <scope>NUCLEOTIDE SEQUENCE [LARGE SCALE GENOMIC DNA]</scope>
</reference>
<protein>
    <recommendedName>
        <fullName evidence="1">Glycosyltransferase 2-like domain-containing protein</fullName>
    </recommendedName>
</protein>
<dbReference type="SUPFAM" id="SSF53448">
    <property type="entry name" value="Nucleotide-diphospho-sugar transferases"/>
    <property type="match status" value="1"/>
</dbReference>